<dbReference type="Gene3D" id="1.10.287.1490">
    <property type="match status" value="1"/>
</dbReference>
<evidence type="ECO:0000259" key="1">
    <source>
        <dbReference type="Pfam" id="PF24481"/>
    </source>
</evidence>
<dbReference type="EMBL" id="UOEU01001123">
    <property type="protein sequence ID" value="VAW43620.1"/>
    <property type="molecule type" value="Genomic_DNA"/>
</dbReference>
<protein>
    <recommendedName>
        <fullName evidence="1">CT398-like coiled coil hairpin domain-containing protein</fullName>
    </recommendedName>
</protein>
<gene>
    <name evidence="2" type="ORF">MNBD_CHLOROFLEXI01-2343</name>
</gene>
<dbReference type="Pfam" id="PF24481">
    <property type="entry name" value="CT398_CC"/>
    <property type="match status" value="1"/>
</dbReference>
<sequence length="232" mass="25850">MIQIHRLLQLQKLDTEIDEKKKRLGDVLKAQNEPQALQTTRKKAETVTSDLKTWIGKHTELTLEIEGVVTKTKSSEERLYSGEVTKPKELAELQAEVEALGRRKMLLEDEVRQAFGKMEAAEEGKITLDEELETAVSSWDSQSAHLKAEQNKLALSLHKLMQTRKAKAAIINAASMKEYDHLRKQKNGLAVAGLRVNMCLGCRTTVSANKAREVDEGHVVYCGGCGRLLGSV</sequence>
<organism evidence="2">
    <name type="scientific">hydrothermal vent metagenome</name>
    <dbReference type="NCBI Taxonomy" id="652676"/>
    <lineage>
        <taxon>unclassified sequences</taxon>
        <taxon>metagenomes</taxon>
        <taxon>ecological metagenomes</taxon>
    </lineage>
</organism>
<dbReference type="AlphaFoldDB" id="A0A3B0VTA7"/>
<dbReference type="InterPro" id="IPR056003">
    <property type="entry name" value="CT398_CC_hairpin"/>
</dbReference>
<proteinExistence type="predicted"/>
<accession>A0A3B0VTA7</accession>
<reference evidence="2" key="1">
    <citation type="submission" date="2018-06" db="EMBL/GenBank/DDBJ databases">
        <authorList>
            <person name="Zhirakovskaya E."/>
        </authorList>
    </citation>
    <scope>NUCLEOTIDE SEQUENCE</scope>
</reference>
<feature type="domain" description="CT398-like coiled coil hairpin" evidence="1">
    <location>
        <begin position="11"/>
        <end position="186"/>
    </location>
</feature>
<evidence type="ECO:0000313" key="2">
    <source>
        <dbReference type="EMBL" id="VAW43620.1"/>
    </source>
</evidence>
<name>A0A3B0VTA7_9ZZZZ</name>